<sequence length="157" mass="18585">MKAASIVTIRKELKHKSSEELQKLCLRLAAYKVENKELLTYLLFEQEDESAYVEQVKTFIDDGFENIGTNNYYYIKKSVRKILKLTKKYIKYSKQKDTEVQLLLYFSKKLKQLKPSIHKSSALLSIYNRNNEFIAKKITALHEDLQYDYTILLEELT</sequence>
<keyword evidence="2" id="KW-1185">Reference proteome</keyword>
<comment type="caution">
    <text evidence="1">The sequence shown here is derived from an EMBL/GenBank/DDBJ whole genome shotgun (WGS) entry which is preliminary data.</text>
</comment>
<name>A0A2T1N9H8_9FLAO</name>
<reference evidence="1 2" key="1">
    <citation type="submission" date="2018-03" db="EMBL/GenBank/DDBJ databases">
        <title>Mesoflavibacter sp. HG37 and Mesoflavibacter sp. HG96 sp.nov., two marine bacteria isolated from seawater of Western Pacific Ocean.</title>
        <authorList>
            <person name="Cheng H."/>
            <person name="Wu Y.-H."/>
            <person name="Guo L.-L."/>
            <person name="Xu X.-W."/>
        </authorList>
    </citation>
    <scope>NUCLEOTIDE SEQUENCE [LARGE SCALE GENOMIC DNA]</scope>
    <source>
        <strain evidence="1 2">KCTC 32269</strain>
    </source>
</reference>
<dbReference type="RefSeq" id="WP_106463664.1">
    <property type="nucleotide sequence ID" value="NZ_PXOQ01000009.1"/>
</dbReference>
<evidence type="ECO:0000313" key="2">
    <source>
        <dbReference type="Proteomes" id="UP000238426"/>
    </source>
</evidence>
<organism evidence="1 2">
    <name type="scientific">Aurantibacter aestuarii</name>
    <dbReference type="NCBI Taxonomy" id="1266046"/>
    <lineage>
        <taxon>Bacteria</taxon>
        <taxon>Pseudomonadati</taxon>
        <taxon>Bacteroidota</taxon>
        <taxon>Flavobacteriia</taxon>
        <taxon>Flavobacteriales</taxon>
        <taxon>Flavobacteriaceae</taxon>
        <taxon>Aurantibacter</taxon>
    </lineage>
</organism>
<dbReference type="OrthoDB" id="978748at2"/>
<accession>A0A2T1N9H8</accession>
<evidence type="ECO:0000313" key="1">
    <source>
        <dbReference type="EMBL" id="PSG88524.1"/>
    </source>
</evidence>
<dbReference type="Proteomes" id="UP000238426">
    <property type="component" value="Unassembled WGS sequence"/>
</dbReference>
<proteinExistence type="predicted"/>
<dbReference type="AlphaFoldDB" id="A0A2T1N9H8"/>
<protein>
    <submittedName>
        <fullName evidence="1">Uncharacterized protein</fullName>
    </submittedName>
</protein>
<gene>
    <name evidence="1" type="ORF">C7H52_09505</name>
</gene>
<dbReference type="EMBL" id="PXOQ01000009">
    <property type="protein sequence ID" value="PSG88524.1"/>
    <property type="molecule type" value="Genomic_DNA"/>
</dbReference>